<keyword evidence="4" id="KW-0106">Calcium</keyword>
<keyword evidence="8" id="KW-1185">Reference proteome</keyword>
<evidence type="ECO:0000256" key="2">
    <source>
        <dbReference type="ARBA" id="ARBA00022723"/>
    </source>
</evidence>
<evidence type="ECO:0000256" key="1">
    <source>
        <dbReference type="ARBA" id="ARBA00008779"/>
    </source>
</evidence>
<dbReference type="Gene3D" id="3.30.1120.10">
    <property type="match status" value="1"/>
</dbReference>
<evidence type="ECO:0000256" key="3">
    <source>
        <dbReference type="ARBA" id="ARBA00022801"/>
    </source>
</evidence>
<dbReference type="EC" id="3.1.6.1" evidence="7"/>
<dbReference type="RefSeq" id="WP_145277616.1">
    <property type="nucleotide sequence ID" value="NZ_CP036426.1"/>
</dbReference>
<dbReference type="OrthoDB" id="9783154at2"/>
<dbReference type="PANTHER" id="PTHR42693">
    <property type="entry name" value="ARYLSULFATASE FAMILY MEMBER"/>
    <property type="match status" value="1"/>
</dbReference>
<gene>
    <name evidence="7" type="primary">atsA_27</name>
    <name evidence="7" type="ORF">ElP_67770</name>
</gene>
<reference evidence="7 8" key="1">
    <citation type="submission" date="2019-02" db="EMBL/GenBank/DDBJ databases">
        <title>Deep-cultivation of Planctomycetes and their phenomic and genomic characterization uncovers novel biology.</title>
        <authorList>
            <person name="Wiegand S."/>
            <person name="Jogler M."/>
            <person name="Boedeker C."/>
            <person name="Pinto D."/>
            <person name="Vollmers J."/>
            <person name="Rivas-Marin E."/>
            <person name="Kohn T."/>
            <person name="Peeters S.H."/>
            <person name="Heuer A."/>
            <person name="Rast P."/>
            <person name="Oberbeckmann S."/>
            <person name="Bunk B."/>
            <person name="Jeske O."/>
            <person name="Meyerdierks A."/>
            <person name="Storesund J.E."/>
            <person name="Kallscheuer N."/>
            <person name="Luecker S."/>
            <person name="Lage O.M."/>
            <person name="Pohl T."/>
            <person name="Merkel B.J."/>
            <person name="Hornburger P."/>
            <person name="Mueller R.-W."/>
            <person name="Bruemmer F."/>
            <person name="Labrenz M."/>
            <person name="Spormann A.M."/>
            <person name="Op den Camp H."/>
            <person name="Overmann J."/>
            <person name="Amann R."/>
            <person name="Jetten M.S.M."/>
            <person name="Mascher T."/>
            <person name="Medema M.H."/>
            <person name="Devos D.P."/>
            <person name="Kaster A.-K."/>
            <person name="Ovreas L."/>
            <person name="Rohde M."/>
            <person name="Galperin M.Y."/>
            <person name="Jogler C."/>
        </authorList>
    </citation>
    <scope>NUCLEOTIDE SEQUENCE [LARGE SCALE GENOMIC DNA]</scope>
    <source>
        <strain evidence="7 8">ElP</strain>
    </source>
</reference>
<dbReference type="Gene3D" id="3.40.720.10">
    <property type="entry name" value="Alkaline Phosphatase, subunit A"/>
    <property type="match status" value="1"/>
</dbReference>
<evidence type="ECO:0000313" key="8">
    <source>
        <dbReference type="Proteomes" id="UP000317835"/>
    </source>
</evidence>
<evidence type="ECO:0000313" key="7">
    <source>
        <dbReference type="EMBL" id="QDV38820.1"/>
    </source>
</evidence>
<dbReference type="GO" id="GO:0046872">
    <property type="term" value="F:metal ion binding"/>
    <property type="evidence" value="ECO:0007669"/>
    <property type="project" value="UniProtKB-KW"/>
</dbReference>
<dbReference type="SUPFAM" id="SSF53649">
    <property type="entry name" value="Alkaline phosphatase-like"/>
    <property type="match status" value="1"/>
</dbReference>
<dbReference type="InterPro" id="IPR050738">
    <property type="entry name" value="Sulfatase"/>
</dbReference>
<dbReference type="EMBL" id="CP036426">
    <property type="protein sequence ID" value="QDV38820.1"/>
    <property type="molecule type" value="Genomic_DNA"/>
</dbReference>
<dbReference type="KEGG" id="tpla:ElP_67770"/>
<dbReference type="AlphaFoldDB" id="A0A518HDA4"/>
<dbReference type="Proteomes" id="UP000317835">
    <property type="component" value="Chromosome"/>
</dbReference>
<accession>A0A518HDA4</accession>
<dbReference type="Pfam" id="PF00884">
    <property type="entry name" value="Sulfatase"/>
    <property type="match status" value="1"/>
</dbReference>
<feature type="signal peptide" evidence="5">
    <location>
        <begin position="1"/>
        <end position="19"/>
    </location>
</feature>
<dbReference type="GO" id="GO:0004065">
    <property type="term" value="F:arylsulfatase activity"/>
    <property type="evidence" value="ECO:0007669"/>
    <property type="project" value="UniProtKB-EC"/>
</dbReference>
<comment type="similarity">
    <text evidence="1">Belongs to the sulfatase family.</text>
</comment>
<dbReference type="InterPro" id="IPR024607">
    <property type="entry name" value="Sulfatase_CS"/>
</dbReference>
<name>A0A518HDA4_9BACT</name>
<dbReference type="InterPro" id="IPR017850">
    <property type="entry name" value="Alkaline_phosphatase_core_sf"/>
</dbReference>
<dbReference type="PROSITE" id="PS00523">
    <property type="entry name" value="SULFATASE_1"/>
    <property type="match status" value="1"/>
</dbReference>
<keyword evidence="2" id="KW-0479">Metal-binding</keyword>
<organism evidence="7 8">
    <name type="scientific">Tautonia plasticadhaerens</name>
    <dbReference type="NCBI Taxonomy" id="2527974"/>
    <lineage>
        <taxon>Bacteria</taxon>
        <taxon>Pseudomonadati</taxon>
        <taxon>Planctomycetota</taxon>
        <taxon>Planctomycetia</taxon>
        <taxon>Isosphaerales</taxon>
        <taxon>Isosphaeraceae</taxon>
        <taxon>Tautonia</taxon>
    </lineage>
</organism>
<sequence precursor="true">MIRSIAVVLGVLGASTARAGDLPERPNVILCMADDQGFGDVGYYGNPTPKTPNLDAMAASGLRLDRFHAAAPVCSPTRGSVLTGRHPNRFGCFSWGYELRPEEVTVAEALRSAGYATGHFGKWHLGSVREGGANNPGASGFETWLSTPNFYDNDPILSREGTAVPVEGEGSMVAVDAAIEFIDGAVEEDRPFLAVIWFGSPHNPHQATEETREPYGDLSPRLRHYYGEVTGIDRAMGRLREALRDRGIAEDTVVWYTSDNGPQGGSGGLGSAGGLKGRKGTVYEGGLRVPTLIEWPAAIPEPRASAVTGGTVDILPTVLELAGVEYPEPGRPLDGISLVPLIEGTMTERPKPMGFWDYPAPGRRTPSAEIMAALLGAQRSGKAPPRELPPEPTGPASRLIEAFEAGEELPGHSAWIDGRYKLHRIPGKGGEVSFELYDLEADPGEVVDLADSQPDRVAELAEALVDWQGSVARSLRGDDDREAPDR</sequence>
<keyword evidence="3 7" id="KW-0378">Hydrolase</keyword>
<protein>
    <submittedName>
        <fullName evidence="7">Arylsulfatase</fullName>
        <ecNumber evidence="7">3.1.6.1</ecNumber>
    </submittedName>
</protein>
<proteinExistence type="inferred from homology"/>
<evidence type="ECO:0000256" key="4">
    <source>
        <dbReference type="ARBA" id="ARBA00022837"/>
    </source>
</evidence>
<evidence type="ECO:0000256" key="5">
    <source>
        <dbReference type="SAM" id="SignalP"/>
    </source>
</evidence>
<dbReference type="PANTHER" id="PTHR42693:SF53">
    <property type="entry name" value="ENDO-4-O-SULFATASE"/>
    <property type="match status" value="1"/>
</dbReference>
<feature type="chain" id="PRO_5022113953" evidence="5">
    <location>
        <begin position="20"/>
        <end position="486"/>
    </location>
</feature>
<keyword evidence="5" id="KW-0732">Signal</keyword>
<dbReference type="InterPro" id="IPR000917">
    <property type="entry name" value="Sulfatase_N"/>
</dbReference>
<feature type="domain" description="Sulfatase N-terminal" evidence="6">
    <location>
        <begin position="26"/>
        <end position="324"/>
    </location>
</feature>
<evidence type="ECO:0000259" key="6">
    <source>
        <dbReference type="Pfam" id="PF00884"/>
    </source>
</evidence>